<dbReference type="Pfam" id="PF07171">
    <property type="entry name" value="MlrC_C"/>
    <property type="match status" value="1"/>
</dbReference>
<dbReference type="InterPro" id="IPR015995">
    <property type="entry name" value="MlrC_N"/>
</dbReference>
<keyword evidence="1" id="KW-0482">Metalloprotease</keyword>
<name>A0ABR7RM70_9PROT</name>
<feature type="domain" description="Microcystin LR degradation protein MlrC N-terminal" evidence="3">
    <location>
        <begin position="3"/>
        <end position="287"/>
    </location>
</feature>
<feature type="domain" description="Microcystin LR degradation protein MlrC C-terminal" evidence="2">
    <location>
        <begin position="299"/>
        <end position="476"/>
    </location>
</feature>
<reference evidence="4 5" key="1">
    <citation type="journal article" date="2013" name="Int. J. Syst. Evol. Microbiol.">
        <title>Roseomonas aerophila sp. nov., isolated from air.</title>
        <authorList>
            <person name="Kim S.J."/>
            <person name="Weon H.Y."/>
            <person name="Ahn J.H."/>
            <person name="Hong S.B."/>
            <person name="Seok S.J."/>
            <person name="Whang K.S."/>
            <person name="Kwon S.W."/>
        </authorList>
    </citation>
    <scope>NUCLEOTIDE SEQUENCE [LARGE SCALE GENOMIC DNA]</scope>
    <source>
        <strain evidence="4 5">NBRC 108923</strain>
    </source>
</reference>
<dbReference type="PIRSF" id="PIRSF012702">
    <property type="entry name" value="UCP012702"/>
    <property type="match status" value="1"/>
</dbReference>
<evidence type="ECO:0000259" key="2">
    <source>
        <dbReference type="Pfam" id="PF07171"/>
    </source>
</evidence>
<keyword evidence="1" id="KW-0479">Metal-binding</keyword>
<comment type="caution">
    <text evidence="4">The sequence shown here is derived from an EMBL/GenBank/DDBJ whole genome shotgun (WGS) entry which is preliminary data.</text>
</comment>
<comment type="similarity">
    <text evidence="1">Belongs to the peptidase M81 family.</text>
</comment>
<dbReference type="InterPro" id="IPR010799">
    <property type="entry name" value="MlrC_C"/>
</dbReference>
<dbReference type="InterPro" id="IPR009197">
    <property type="entry name" value="MlrC"/>
</dbReference>
<dbReference type="Pfam" id="PF07364">
    <property type="entry name" value="DUF1485"/>
    <property type="match status" value="1"/>
</dbReference>
<dbReference type="RefSeq" id="WP_187784588.1">
    <property type="nucleotide sequence ID" value="NZ_JACTVA010000017.1"/>
</dbReference>
<evidence type="ECO:0000256" key="1">
    <source>
        <dbReference type="PIRNR" id="PIRNR012702"/>
    </source>
</evidence>
<keyword evidence="5" id="KW-1185">Reference proteome</keyword>
<dbReference type="EMBL" id="JACTVA010000017">
    <property type="protein sequence ID" value="MBC9207418.1"/>
    <property type="molecule type" value="Genomic_DNA"/>
</dbReference>
<proteinExistence type="inferred from homology"/>
<evidence type="ECO:0000259" key="3">
    <source>
        <dbReference type="Pfam" id="PF07364"/>
    </source>
</evidence>
<gene>
    <name evidence="4" type="ORF">IBL26_11290</name>
</gene>
<dbReference type="Proteomes" id="UP000626026">
    <property type="component" value="Unassembled WGS sequence"/>
</dbReference>
<comment type="function">
    <text evidence="1">Involved in peptidolytic degradation of cyclic heptapeptide hepatotoxin microcystin (MC).</text>
</comment>
<evidence type="ECO:0000313" key="4">
    <source>
        <dbReference type="EMBL" id="MBC9207418.1"/>
    </source>
</evidence>
<accession>A0ABR7RM70</accession>
<protein>
    <recommendedName>
        <fullName evidence="1">Microcystinase C</fullName>
        <shortName evidence="1">MlrC</shortName>
    </recommendedName>
</protein>
<organism evidence="4 5">
    <name type="scientific">Teichococcus aerophilus</name>
    <dbReference type="NCBI Taxonomy" id="1224513"/>
    <lineage>
        <taxon>Bacteria</taxon>
        <taxon>Pseudomonadati</taxon>
        <taxon>Pseudomonadota</taxon>
        <taxon>Alphaproteobacteria</taxon>
        <taxon>Acetobacterales</taxon>
        <taxon>Roseomonadaceae</taxon>
        <taxon>Roseomonas</taxon>
    </lineage>
</organism>
<evidence type="ECO:0000313" key="5">
    <source>
        <dbReference type="Proteomes" id="UP000626026"/>
    </source>
</evidence>
<comment type="cofactor">
    <cofactor evidence="1">
        <name>Zn(2+)</name>
        <dbReference type="ChEBI" id="CHEBI:29105"/>
    </cofactor>
    <text evidence="1">Binds 1 zinc ion per subunit.</text>
</comment>
<keyword evidence="1" id="KW-0645">Protease</keyword>
<keyword evidence="1" id="KW-0378">Hydrolase</keyword>
<sequence>MTRILVCQLWQESHDFNPVLTRRSDFAVEEGAAMLTANAQAGSTLGGILRRLARAGVEVVPTLAARARPGGRVEGAVYEAFRDAVLAAAQAAGPLDGAVFELHGAMTAEGHDSPEADLMTRLRALLGPRAVIAVGLDLHGHVTDALMAACDIVTACKENPHSDVVEAGERAADLALEILAGGLRPATTMIKLPMLLRGGAETVDRPLADLHAIARAALAADPRLRDISIFNVHPFRDVPDMGQTVIAIAADDHGAADEAALAVARPLWAWRARFSHTFPEADAALDMVHAQAAQRPFVLADQGDRVLAGAPGDGLHLLERLLASGLPLRGVFPVTDPDTAAAAIAAGPGAIITRPVGGTMTPGFMPLPLTLTVRHTDPVGGFVQKGPYQAGQRSTLGPCAVLEEAHGNLILATTAAGMTQDPAAFTAQGIDLSRFDLVVAKSGNHFKLSFAGVATPMVVATPGLSAYRPGFFPYSRSRLWPEEPDLPLPSLRLRRFGRSAPSDGSAAP</sequence>